<gene>
    <name evidence="1" type="ORF">TCM_036754</name>
</gene>
<accession>A0A061GIY2</accession>
<organism evidence="1 2">
    <name type="scientific">Theobroma cacao</name>
    <name type="common">Cacao</name>
    <name type="synonym">Cocoa</name>
    <dbReference type="NCBI Taxonomy" id="3641"/>
    <lineage>
        <taxon>Eukaryota</taxon>
        <taxon>Viridiplantae</taxon>
        <taxon>Streptophyta</taxon>
        <taxon>Embryophyta</taxon>
        <taxon>Tracheophyta</taxon>
        <taxon>Spermatophyta</taxon>
        <taxon>Magnoliopsida</taxon>
        <taxon>eudicotyledons</taxon>
        <taxon>Gunneridae</taxon>
        <taxon>Pentapetalae</taxon>
        <taxon>rosids</taxon>
        <taxon>malvids</taxon>
        <taxon>Malvales</taxon>
        <taxon>Malvaceae</taxon>
        <taxon>Byttnerioideae</taxon>
        <taxon>Theobroma</taxon>
    </lineage>
</organism>
<sequence>MMLESRLPTTISMACEGFSFQKFKIPNIRLPSSKSICTTNASASCSFPRHVCAVPHQEVEPRGSVWGRLGKPCDELSVSSKTELHDAGIREQKVLD</sequence>
<name>A0A061GIY2_THECC</name>
<dbReference type="InParanoid" id="A0A061GIY2"/>
<evidence type="ECO:0000313" key="2">
    <source>
        <dbReference type="Proteomes" id="UP000026915"/>
    </source>
</evidence>
<keyword evidence="2" id="KW-1185">Reference proteome</keyword>
<protein>
    <submittedName>
        <fullName evidence="1">Uncharacterized protein</fullName>
    </submittedName>
</protein>
<dbReference type="Gramene" id="EOY29097">
    <property type="protein sequence ID" value="EOY29097"/>
    <property type="gene ID" value="TCM_036754"/>
</dbReference>
<dbReference type="AlphaFoldDB" id="A0A061GIY2"/>
<evidence type="ECO:0000313" key="1">
    <source>
        <dbReference type="EMBL" id="EOY29097.1"/>
    </source>
</evidence>
<dbReference type="EMBL" id="CM001887">
    <property type="protein sequence ID" value="EOY29097.1"/>
    <property type="molecule type" value="Genomic_DNA"/>
</dbReference>
<reference evidence="1 2" key="1">
    <citation type="journal article" date="2013" name="Genome Biol.">
        <title>The genome sequence of the most widely cultivated cacao type and its use to identify candidate genes regulating pod color.</title>
        <authorList>
            <person name="Motamayor J.C."/>
            <person name="Mockaitis K."/>
            <person name="Schmutz J."/>
            <person name="Haiminen N."/>
            <person name="Iii D.L."/>
            <person name="Cornejo O."/>
            <person name="Findley S.D."/>
            <person name="Zheng P."/>
            <person name="Utro F."/>
            <person name="Royaert S."/>
            <person name="Saski C."/>
            <person name="Jenkins J."/>
            <person name="Podicheti R."/>
            <person name="Zhao M."/>
            <person name="Scheffler B.E."/>
            <person name="Stack J.C."/>
            <person name="Feltus F.A."/>
            <person name="Mustiga G.M."/>
            <person name="Amores F."/>
            <person name="Phillips W."/>
            <person name="Marelli J.P."/>
            <person name="May G.D."/>
            <person name="Shapiro H."/>
            <person name="Ma J."/>
            <person name="Bustamante C.D."/>
            <person name="Schnell R.J."/>
            <person name="Main D."/>
            <person name="Gilbert D."/>
            <person name="Parida L."/>
            <person name="Kuhn D.N."/>
        </authorList>
    </citation>
    <scope>NUCLEOTIDE SEQUENCE [LARGE SCALE GENOMIC DNA]</scope>
    <source>
        <strain evidence="2">cv. Matina 1-6</strain>
    </source>
</reference>
<dbReference type="Proteomes" id="UP000026915">
    <property type="component" value="Chromosome 9"/>
</dbReference>
<proteinExistence type="predicted"/>
<dbReference type="HOGENOM" id="CLU_2363884_0_0_1"/>